<comment type="caution">
    <text evidence="2">The sequence shown here is derived from an EMBL/GenBank/DDBJ whole genome shotgun (WGS) entry which is preliminary data.</text>
</comment>
<gene>
    <name evidence="2" type="ORF">FA743_18270</name>
</gene>
<sequence length="110" mass="11684">MSGTRAKIGFGEALNDLGGFAPTKREKPAPEPLAAAAAGFTRREPSPAPEPADPPKAQRRRRTGRNAQINIKARPETLEQFYAAADAMGLGVGEAFEVAVKLLQKKIADS</sequence>
<name>A0A4U0R5J3_9RHOB</name>
<dbReference type="AlphaFoldDB" id="A0A4U0R5J3"/>
<organism evidence="2 3">
    <name type="scientific">Paracoccus gahaiensis</name>
    <dbReference type="NCBI Taxonomy" id="1706839"/>
    <lineage>
        <taxon>Bacteria</taxon>
        <taxon>Pseudomonadati</taxon>
        <taxon>Pseudomonadota</taxon>
        <taxon>Alphaproteobacteria</taxon>
        <taxon>Rhodobacterales</taxon>
        <taxon>Paracoccaceae</taxon>
        <taxon>Paracoccus</taxon>
    </lineage>
</organism>
<reference evidence="2 3" key="1">
    <citation type="submission" date="2019-04" db="EMBL/GenBank/DDBJ databases">
        <authorList>
            <person name="Li J."/>
        </authorList>
    </citation>
    <scope>NUCLEOTIDE SEQUENCE [LARGE SCALE GENOMIC DNA]</scope>
    <source>
        <strain evidence="2 3">KCTC 42687</strain>
    </source>
</reference>
<dbReference type="Proteomes" id="UP000309747">
    <property type="component" value="Unassembled WGS sequence"/>
</dbReference>
<dbReference type="EMBL" id="SUNI01000029">
    <property type="protein sequence ID" value="TJZ89620.1"/>
    <property type="molecule type" value="Genomic_DNA"/>
</dbReference>
<keyword evidence="3" id="KW-1185">Reference proteome</keyword>
<dbReference type="RefSeq" id="WP_136887513.1">
    <property type="nucleotide sequence ID" value="NZ_SUNI01000029.1"/>
</dbReference>
<feature type="region of interest" description="Disordered" evidence="1">
    <location>
        <begin position="14"/>
        <end position="72"/>
    </location>
</feature>
<protein>
    <submittedName>
        <fullName evidence="2">Stability/partitioning determinant</fullName>
    </submittedName>
</protein>
<evidence type="ECO:0000313" key="3">
    <source>
        <dbReference type="Proteomes" id="UP000309747"/>
    </source>
</evidence>
<proteinExistence type="predicted"/>
<dbReference type="OrthoDB" id="7477461at2"/>
<evidence type="ECO:0000256" key="1">
    <source>
        <dbReference type="SAM" id="MobiDB-lite"/>
    </source>
</evidence>
<evidence type="ECO:0000313" key="2">
    <source>
        <dbReference type="EMBL" id="TJZ89620.1"/>
    </source>
</evidence>
<accession>A0A4U0R5J3</accession>